<name>A0A6H1UIP1_9GAMM</name>
<dbReference type="EMBL" id="CP051180">
    <property type="protein sequence ID" value="QIZ78894.1"/>
    <property type="molecule type" value="Genomic_DNA"/>
</dbReference>
<dbReference type="NCBIfam" id="NF045477">
    <property type="entry name" value="LPO_1073_dom"/>
    <property type="match status" value="1"/>
</dbReference>
<reference evidence="1 2" key="1">
    <citation type="submission" date="2020-04" db="EMBL/GenBank/DDBJ databases">
        <title>Ferrimonas sp. S7 isolated from sea water.</title>
        <authorList>
            <person name="Bae S.S."/>
            <person name="Baek K."/>
        </authorList>
    </citation>
    <scope>NUCLEOTIDE SEQUENCE [LARGE SCALE GENOMIC DNA]</scope>
    <source>
        <strain evidence="1 2">S7</strain>
    </source>
</reference>
<dbReference type="KEGG" id="fes:HER31_11960"/>
<protein>
    <submittedName>
        <fullName evidence="1">Uncharacterized protein</fullName>
    </submittedName>
</protein>
<evidence type="ECO:0000313" key="1">
    <source>
        <dbReference type="EMBL" id="QIZ78894.1"/>
    </source>
</evidence>
<dbReference type="AlphaFoldDB" id="A0A6H1UIP1"/>
<dbReference type="Proteomes" id="UP000501602">
    <property type="component" value="Chromosome"/>
</dbReference>
<organism evidence="1 2">
    <name type="scientific">Ferrimonas lipolytica</name>
    <dbReference type="NCBI Taxonomy" id="2724191"/>
    <lineage>
        <taxon>Bacteria</taxon>
        <taxon>Pseudomonadati</taxon>
        <taxon>Pseudomonadota</taxon>
        <taxon>Gammaproteobacteria</taxon>
        <taxon>Alteromonadales</taxon>
        <taxon>Ferrimonadaceae</taxon>
        <taxon>Ferrimonas</taxon>
    </lineage>
</organism>
<keyword evidence="2" id="KW-1185">Reference proteome</keyword>
<evidence type="ECO:0000313" key="2">
    <source>
        <dbReference type="Proteomes" id="UP000501602"/>
    </source>
</evidence>
<proteinExistence type="predicted"/>
<gene>
    <name evidence="1" type="ORF">HER31_11960</name>
</gene>
<accession>A0A6H1UIP1</accession>
<dbReference type="InterPro" id="IPR053773">
    <property type="entry name" value="Vpar_1526-like"/>
</dbReference>
<sequence>MINKSSQKQDAGDNSTNLQGQQVIVNQGISYSDAKEIANDVFKSNFIELKQEAAQIAQERAEEVTDKVISQLNERSPESINEFETPALQDALFTVQKQYAISGDEDLGDLLVDILVDRAAAPTRNMVQIVLDESLGIAPKLTLEQFDTLTLNFLLICTRRLDVKNYDGLIAHFNKRVVPFIENLSEKNSDYTHAEYLGCGHVRAGNYGNLEDRLRRAYKVFFSKGFTEEELLEKVGEGLNLQGLVIQCFHDKDKLQIGVFDEDVLETVANKNGLNTEAKKKLKALFESSTKPANEIKDIVIREIPELQEVFDVWGKSPFNKFELTSVGIAIAHANYRRKIGDTMDLSIWIN</sequence>